<reference evidence="2 3" key="1">
    <citation type="submission" date="2016-01" db="EMBL/GenBank/DDBJ databases">
        <authorList>
            <person name="Regsiter A."/>
            <person name="william w."/>
        </authorList>
    </citation>
    <scope>NUCLEOTIDE SEQUENCE [LARGE SCALE GENOMIC DNA]</scope>
    <source>
        <strain evidence="2 3">CFBP 6927</strain>
    </source>
</reference>
<dbReference type="Gene3D" id="3.30.70.100">
    <property type="match status" value="1"/>
</dbReference>
<feature type="domain" description="ABM" evidence="1">
    <location>
        <begin position="54"/>
        <end position="144"/>
    </location>
</feature>
<protein>
    <recommendedName>
        <fullName evidence="1">ABM domain-containing protein</fullName>
    </recommendedName>
</protein>
<dbReference type="EMBL" id="FBWH01000031">
    <property type="protein sequence ID" value="CUX42109.1"/>
    <property type="molecule type" value="Genomic_DNA"/>
</dbReference>
<gene>
    <name evidence="2" type="ORF">AGR13a_Cc60050</name>
</gene>
<dbReference type="SUPFAM" id="SSF54909">
    <property type="entry name" value="Dimeric alpha+beta barrel"/>
    <property type="match status" value="1"/>
</dbReference>
<proteinExistence type="predicted"/>
<name>A0ABP2BLS6_9HYPH</name>
<dbReference type="InterPro" id="IPR007138">
    <property type="entry name" value="ABM_dom"/>
</dbReference>
<dbReference type="Pfam" id="PF03992">
    <property type="entry name" value="ABM"/>
    <property type="match status" value="1"/>
</dbReference>
<evidence type="ECO:0000259" key="1">
    <source>
        <dbReference type="PROSITE" id="PS51725"/>
    </source>
</evidence>
<accession>A0ABP2BLS6</accession>
<comment type="caution">
    <text evidence="2">The sequence shown here is derived from an EMBL/GenBank/DDBJ whole genome shotgun (WGS) entry which is preliminary data.</text>
</comment>
<dbReference type="PROSITE" id="PS51725">
    <property type="entry name" value="ABM"/>
    <property type="match status" value="1"/>
</dbReference>
<keyword evidence="3" id="KW-1185">Reference proteome</keyword>
<organism evidence="2 3">
    <name type="scientific">Agrobacterium genomosp. 13 str. CFBP 6927</name>
    <dbReference type="NCBI Taxonomy" id="1183428"/>
    <lineage>
        <taxon>Bacteria</taxon>
        <taxon>Pseudomonadati</taxon>
        <taxon>Pseudomonadota</taxon>
        <taxon>Alphaproteobacteria</taxon>
        <taxon>Hyphomicrobiales</taxon>
        <taxon>Rhizobiaceae</taxon>
        <taxon>Rhizobium/Agrobacterium group</taxon>
        <taxon>Agrobacterium</taxon>
        <taxon>Agrobacterium tumefaciens complex</taxon>
    </lineage>
</organism>
<evidence type="ECO:0000313" key="2">
    <source>
        <dbReference type="EMBL" id="CUX42109.1"/>
    </source>
</evidence>
<sequence length="153" mass="18034">MFGRNIELHFNHHGFRNGHRRHAVRTGAGMFLPRRRGNPRSTDARHKGVRPVHTTYLIGFQVRPGQRDRFLELLNALLDAMRHEKTFVNATLHRDGENENRFLLHETWSDHQDVIDVQIHRPYRQAWHDALPELLDAPRDISVWHPMRADHAA</sequence>
<dbReference type="Proteomes" id="UP000191812">
    <property type="component" value="Unassembled WGS sequence"/>
</dbReference>
<evidence type="ECO:0000313" key="3">
    <source>
        <dbReference type="Proteomes" id="UP000191812"/>
    </source>
</evidence>
<dbReference type="InterPro" id="IPR011008">
    <property type="entry name" value="Dimeric_a/b-barrel"/>
</dbReference>